<evidence type="ECO:0000313" key="3">
    <source>
        <dbReference type="Proteomes" id="UP000800040"/>
    </source>
</evidence>
<evidence type="ECO:0000313" key="2">
    <source>
        <dbReference type="EMBL" id="KAF1832361.1"/>
    </source>
</evidence>
<dbReference type="PANTHER" id="PTHR35870">
    <property type="entry name" value="PROTEIN, PUTATIVE (AFU_ORTHOLOGUE AFUA_5G03330)-RELATED"/>
    <property type="match status" value="1"/>
</dbReference>
<dbReference type="EMBL" id="ML975340">
    <property type="protein sequence ID" value="KAF1832361.1"/>
    <property type="molecule type" value="Genomic_DNA"/>
</dbReference>
<organism evidence="2 3">
    <name type="scientific">Decorospora gaudefroyi</name>
    <dbReference type="NCBI Taxonomy" id="184978"/>
    <lineage>
        <taxon>Eukaryota</taxon>
        <taxon>Fungi</taxon>
        <taxon>Dikarya</taxon>
        <taxon>Ascomycota</taxon>
        <taxon>Pezizomycotina</taxon>
        <taxon>Dothideomycetes</taxon>
        <taxon>Pleosporomycetidae</taxon>
        <taxon>Pleosporales</taxon>
        <taxon>Pleosporineae</taxon>
        <taxon>Pleosporaceae</taxon>
        <taxon>Decorospora</taxon>
    </lineage>
</organism>
<protein>
    <submittedName>
        <fullName evidence="2">Uncharacterized protein</fullName>
    </submittedName>
</protein>
<accession>A0A6A5K778</accession>
<proteinExistence type="predicted"/>
<keyword evidence="3" id="KW-1185">Reference proteome</keyword>
<dbReference type="AlphaFoldDB" id="A0A6A5K778"/>
<evidence type="ECO:0000256" key="1">
    <source>
        <dbReference type="ARBA" id="ARBA00023002"/>
    </source>
</evidence>
<dbReference type="PANTHER" id="PTHR35870:SF6">
    <property type="entry name" value="MGS207 PROTEIN"/>
    <property type="match status" value="1"/>
</dbReference>
<dbReference type="GO" id="GO:0016491">
    <property type="term" value="F:oxidoreductase activity"/>
    <property type="evidence" value="ECO:0007669"/>
    <property type="project" value="UniProtKB-KW"/>
</dbReference>
<keyword evidence="1" id="KW-0560">Oxidoreductase</keyword>
<gene>
    <name evidence="2" type="ORF">BDW02DRAFT_640822</name>
</gene>
<sequence length="431" mass="49566">MFNLPRFSVPSFLRAGEGTHLTVDLPSVEIHDIETSAEKRPRTLKHLLKANHANYSIIYHDLTFHNHAPHILGSAYLLGGTAEHLNDVYEKEAEQLEPWHDSPGEITKDDWREFLGKREYQRAFIDFFEDQLVSMKYDLKGLLDDFMFAGKEPLINGLVSGLAHPLIHLGYAYELQSKTVAIEALAMASCFYSPLHKYIDDPRYTKPSPQRSTEHETELLHLLDKVRKDKRFDGLYDHRSGDITKVLEEQEEALLEYWNAWEITKPNEQFQAAQELGLGLLTGTPLPSDGKYDFFLVHVLTSSHAIRILLPLIPRKFHVSLLRQWWLFALVVYIAQTRPAVEVDSQKSGDDAKTRNWKFVVDKALKGPHAKDVHYIKALRAMKVAEETWETPENHSDRWLNAAVKFADEFEDWGGFGTEEDDARMGYPGRQ</sequence>
<reference evidence="2" key="1">
    <citation type="submission" date="2020-01" db="EMBL/GenBank/DDBJ databases">
        <authorList>
            <consortium name="DOE Joint Genome Institute"/>
            <person name="Haridas S."/>
            <person name="Albert R."/>
            <person name="Binder M."/>
            <person name="Bloem J."/>
            <person name="Labutti K."/>
            <person name="Salamov A."/>
            <person name="Andreopoulos B."/>
            <person name="Baker S.E."/>
            <person name="Barry K."/>
            <person name="Bills G."/>
            <person name="Bluhm B.H."/>
            <person name="Cannon C."/>
            <person name="Castanera R."/>
            <person name="Culley D.E."/>
            <person name="Daum C."/>
            <person name="Ezra D."/>
            <person name="Gonzalez J.B."/>
            <person name="Henrissat B."/>
            <person name="Kuo A."/>
            <person name="Liang C."/>
            <person name="Lipzen A."/>
            <person name="Lutzoni F."/>
            <person name="Magnuson J."/>
            <person name="Mondo S."/>
            <person name="Nolan M."/>
            <person name="Ohm R."/>
            <person name="Pangilinan J."/>
            <person name="Park H.-J."/>
            <person name="Ramirez L."/>
            <person name="Alfaro M."/>
            <person name="Sun H."/>
            <person name="Tritt A."/>
            <person name="Yoshinaga Y."/>
            <person name="Zwiers L.-H."/>
            <person name="Turgeon B.G."/>
            <person name="Goodwin S.B."/>
            <person name="Spatafora J.W."/>
            <person name="Crous P.W."/>
            <person name="Grigoriev I.V."/>
        </authorList>
    </citation>
    <scope>NUCLEOTIDE SEQUENCE</scope>
    <source>
        <strain evidence="2">P77</strain>
    </source>
</reference>
<dbReference type="OrthoDB" id="10265971at2759"/>
<name>A0A6A5K778_9PLEO</name>
<dbReference type="Pfam" id="PF14027">
    <property type="entry name" value="Questin_oxidase"/>
    <property type="match status" value="1"/>
</dbReference>
<dbReference type="Proteomes" id="UP000800040">
    <property type="component" value="Unassembled WGS sequence"/>
</dbReference>
<dbReference type="InterPro" id="IPR025337">
    <property type="entry name" value="Questin_oxidase-like"/>
</dbReference>